<comment type="caution">
    <text evidence="7">The sequence shown here is derived from an EMBL/GenBank/DDBJ whole genome shotgun (WGS) entry which is preliminary data.</text>
</comment>
<dbReference type="GO" id="GO:0003712">
    <property type="term" value="F:transcription coregulator activity"/>
    <property type="evidence" value="ECO:0007669"/>
    <property type="project" value="InterPro"/>
</dbReference>
<evidence type="ECO:0000256" key="6">
    <source>
        <dbReference type="RuleBase" id="RU364146"/>
    </source>
</evidence>
<evidence type="ECO:0000256" key="3">
    <source>
        <dbReference type="ARBA" id="ARBA00023015"/>
    </source>
</evidence>
<comment type="similarity">
    <text evidence="2 6">Belongs to the Mediator complex subunit 10 family.</text>
</comment>
<dbReference type="AlphaFoldDB" id="A0AAW1PV39"/>
<evidence type="ECO:0000256" key="1">
    <source>
        <dbReference type="ARBA" id="ARBA00004123"/>
    </source>
</evidence>
<dbReference type="GO" id="GO:0006357">
    <property type="term" value="P:regulation of transcription by RNA polymerase II"/>
    <property type="evidence" value="ECO:0007669"/>
    <property type="project" value="InterPro"/>
</dbReference>
<evidence type="ECO:0000256" key="5">
    <source>
        <dbReference type="ARBA" id="ARBA00023242"/>
    </source>
</evidence>
<sequence>MASSRLEPRKKTEAELAQDALKAKIAAVLWKIEELEATVTDFNGDQALLQERIQAYSKALETLYSDTTAAEVDVPLDVVKHLDEGGHPDAWTAEVFRRVRHSNQLVKGKGTDLRSLRNNLLQGLGEAYPEETAAYKAAAAATAEATEQP</sequence>
<accession>A0AAW1PV39</accession>
<comment type="subcellular location">
    <subcellularLocation>
        <location evidence="1 6">Nucleus</location>
    </subcellularLocation>
</comment>
<dbReference type="Pfam" id="PF09748">
    <property type="entry name" value="Med10"/>
    <property type="match status" value="1"/>
</dbReference>
<dbReference type="EMBL" id="JALJOQ010000004">
    <property type="protein sequence ID" value="KAK9813489.1"/>
    <property type="molecule type" value="Genomic_DNA"/>
</dbReference>
<reference evidence="7 8" key="1">
    <citation type="journal article" date="2024" name="Nat. Commun.">
        <title>Phylogenomics reveals the evolutionary origins of lichenization in chlorophyte algae.</title>
        <authorList>
            <person name="Puginier C."/>
            <person name="Libourel C."/>
            <person name="Otte J."/>
            <person name="Skaloud P."/>
            <person name="Haon M."/>
            <person name="Grisel S."/>
            <person name="Petersen M."/>
            <person name="Berrin J.G."/>
            <person name="Delaux P.M."/>
            <person name="Dal Grande F."/>
            <person name="Keller J."/>
        </authorList>
    </citation>
    <scope>NUCLEOTIDE SEQUENCE [LARGE SCALE GENOMIC DNA]</scope>
    <source>
        <strain evidence="7 8">SAG 2036</strain>
    </source>
</reference>
<comment type="function">
    <text evidence="6">Component of the Mediator complex, a coactivator involved in the regulated transcription of nearly all RNA polymerase II-dependent genes. Mediator functions as a bridge to convey information from gene-specific regulatory proteins to the basal RNA polymerase II transcription machinery. Mediator is recruited to promoters by direct interactions with regulatory proteins and serves as a scaffold for the assembly of a functional preinitiation complex with RNA polymerase II and the general transcription factors.</text>
</comment>
<proteinExistence type="inferred from homology"/>
<protein>
    <recommendedName>
        <fullName evidence="6">Mediator of RNA polymerase II transcription subunit 10</fullName>
    </recommendedName>
    <alternativeName>
        <fullName evidence="6">Mediator complex subunit 10</fullName>
    </alternativeName>
</protein>
<keyword evidence="4 6" id="KW-0804">Transcription</keyword>
<evidence type="ECO:0000256" key="2">
    <source>
        <dbReference type="ARBA" id="ARBA00005389"/>
    </source>
</evidence>
<evidence type="ECO:0000256" key="4">
    <source>
        <dbReference type="ARBA" id="ARBA00023163"/>
    </source>
</evidence>
<keyword evidence="6" id="KW-0010">Activator</keyword>
<name>A0AAW1PV39_9CHLO</name>
<evidence type="ECO:0000313" key="8">
    <source>
        <dbReference type="Proteomes" id="UP001465755"/>
    </source>
</evidence>
<comment type="subunit">
    <text evidence="6">Component of the Mediator complex.</text>
</comment>
<keyword evidence="8" id="KW-1185">Reference proteome</keyword>
<keyword evidence="3 6" id="KW-0805">Transcription regulation</keyword>
<dbReference type="GO" id="GO:0016592">
    <property type="term" value="C:mediator complex"/>
    <property type="evidence" value="ECO:0007669"/>
    <property type="project" value="InterPro"/>
</dbReference>
<dbReference type="InterPro" id="IPR019145">
    <property type="entry name" value="Mediator_Med10"/>
</dbReference>
<gene>
    <name evidence="6" type="primary">MED10</name>
    <name evidence="7" type="ORF">WJX73_001946</name>
</gene>
<dbReference type="Proteomes" id="UP001465755">
    <property type="component" value="Unassembled WGS sequence"/>
</dbReference>
<organism evidence="7 8">
    <name type="scientific">Symbiochloris irregularis</name>
    <dbReference type="NCBI Taxonomy" id="706552"/>
    <lineage>
        <taxon>Eukaryota</taxon>
        <taxon>Viridiplantae</taxon>
        <taxon>Chlorophyta</taxon>
        <taxon>core chlorophytes</taxon>
        <taxon>Trebouxiophyceae</taxon>
        <taxon>Trebouxiales</taxon>
        <taxon>Trebouxiaceae</taxon>
        <taxon>Symbiochloris</taxon>
    </lineage>
</organism>
<evidence type="ECO:0000313" key="7">
    <source>
        <dbReference type="EMBL" id="KAK9813489.1"/>
    </source>
</evidence>
<keyword evidence="5 6" id="KW-0539">Nucleus</keyword>